<comment type="pathway">
    <text evidence="1 4">Glycan biosynthesis; trehalose biosynthesis.</text>
</comment>
<dbReference type="PANTHER" id="PTHR43768:SF3">
    <property type="entry name" value="TREHALOSE 6-PHOSPHATE PHOSPHATASE"/>
    <property type="match status" value="1"/>
</dbReference>
<dbReference type="GO" id="GO:0005992">
    <property type="term" value="P:trehalose biosynthetic process"/>
    <property type="evidence" value="ECO:0007669"/>
    <property type="project" value="UniProtKB-UniPathway"/>
</dbReference>
<comment type="cofactor">
    <cofactor evidence="4">
        <name>Mg(2+)</name>
        <dbReference type="ChEBI" id="CHEBI:18420"/>
    </cofactor>
</comment>
<dbReference type="GO" id="GO:0004805">
    <property type="term" value="F:trehalose-phosphatase activity"/>
    <property type="evidence" value="ECO:0007669"/>
    <property type="project" value="UniProtKB-EC"/>
</dbReference>
<organism evidence="5 6">
    <name type="scientific">Thermoplasma volcanium (strain ATCC 51530 / DSM 4299 / JCM 9571 / NBRC 15438 / GSS1)</name>
    <dbReference type="NCBI Taxonomy" id="273116"/>
    <lineage>
        <taxon>Archaea</taxon>
        <taxon>Methanobacteriati</taxon>
        <taxon>Thermoplasmatota</taxon>
        <taxon>Thermoplasmata</taxon>
        <taxon>Thermoplasmatales</taxon>
        <taxon>Thermoplasmataceae</taxon>
        <taxon>Thermoplasma</taxon>
    </lineage>
</organism>
<dbReference type="UniPathway" id="UPA00299"/>
<evidence type="ECO:0000256" key="1">
    <source>
        <dbReference type="ARBA" id="ARBA00005199"/>
    </source>
</evidence>
<dbReference type="GO" id="GO:0046872">
    <property type="term" value="F:metal ion binding"/>
    <property type="evidence" value="ECO:0007669"/>
    <property type="project" value="UniProtKB-KW"/>
</dbReference>
<evidence type="ECO:0000313" key="6">
    <source>
        <dbReference type="Proteomes" id="UP000001017"/>
    </source>
</evidence>
<dbReference type="PaxDb" id="273116-14325517"/>
<dbReference type="HOGENOM" id="CLU_037265_2_1_2"/>
<dbReference type="OrthoDB" id="70105at2157"/>
<keyword evidence="6" id="KW-1185">Reference proteome</keyword>
<keyword evidence="3 4" id="KW-0378">Hydrolase</keyword>
<dbReference type="Gene3D" id="3.40.50.1000">
    <property type="entry name" value="HAD superfamily/HAD-like"/>
    <property type="match status" value="1"/>
</dbReference>
<dbReference type="InterPro" id="IPR044651">
    <property type="entry name" value="OTSB-like"/>
</dbReference>
<accession>Q978Y6</accession>
<dbReference type="AlphaFoldDB" id="Q978Y6"/>
<evidence type="ECO:0000256" key="3">
    <source>
        <dbReference type="ARBA" id="ARBA00022801"/>
    </source>
</evidence>
<dbReference type="Pfam" id="PF02358">
    <property type="entry name" value="Trehalose_PPase"/>
    <property type="match status" value="1"/>
</dbReference>
<keyword evidence="4" id="KW-0479">Metal-binding</keyword>
<dbReference type="InterPro" id="IPR036412">
    <property type="entry name" value="HAD-like_sf"/>
</dbReference>
<dbReference type="NCBIfam" id="TIGR01484">
    <property type="entry name" value="HAD-SF-IIB"/>
    <property type="match status" value="1"/>
</dbReference>
<dbReference type="InterPro" id="IPR006379">
    <property type="entry name" value="HAD-SF_hydro_IIB"/>
</dbReference>
<dbReference type="RefSeq" id="WP_010917513.1">
    <property type="nucleotide sequence ID" value="NC_002689.2"/>
</dbReference>
<dbReference type="STRING" id="273116.gene:9382085"/>
<dbReference type="PANTHER" id="PTHR43768">
    <property type="entry name" value="TREHALOSE 6-PHOSPHATE PHOSPHATASE"/>
    <property type="match status" value="1"/>
</dbReference>
<evidence type="ECO:0000256" key="2">
    <source>
        <dbReference type="ARBA" id="ARBA00008770"/>
    </source>
</evidence>
<dbReference type="DNASU" id="1441395"/>
<dbReference type="InterPro" id="IPR003337">
    <property type="entry name" value="Trehalose_PPase"/>
</dbReference>
<dbReference type="Proteomes" id="UP000001017">
    <property type="component" value="Chromosome"/>
</dbReference>
<dbReference type="NCBIfam" id="TIGR00685">
    <property type="entry name" value="T6PP"/>
    <property type="match status" value="1"/>
</dbReference>
<comment type="similarity">
    <text evidence="2 4">Belongs to the trehalose phosphatase family.</text>
</comment>
<reference evidence="5 6" key="2">
    <citation type="journal article" date="2000" name="Proc. Natl. Acad. Sci. U.S.A.">
        <title>Archaeal adaptation to higher temperatures revealed by genomic sequence of Thermoplasma volcanium.</title>
        <authorList>
            <person name="Kawashima T."/>
            <person name="Amano N."/>
            <person name="Koike H."/>
            <person name="Makino S."/>
            <person name="Higuchi S."/>
            <person name="Kawashima-Ohya Y."/>
            <person name="Watanabe K."/>
            <person name="Yamazaki M."/>
            <person name="Kanehori K."/>
            <person name="Kawamoto T."/>
            <person name="Nunoshiba T."/>
            <person name="Yamamoto Y."/>
            <person name="Aramaki H."/>
            <person name="Makino K."/>
            <person name="Suzuki M."/>
        </authorList>
    </citation>
    <scope>NUCLEOTIDE SEQUENCE [LARGE SCALE GENOMIC DNA]</scope>
    <source>
        <strain evidence="6">ATCC 51530 / DSM 4299 / JCM 9571 / NBRC 15438 / GSS1</strain>
    </source>
</reference>
<comment type="function">
    <text evidence="4">Removes the phosphate from trehalose 6-phosphate to produce free trehalose.</text>
</comment>
<dbReference type="SUPFAM" id="SSF56784">
    <property type="entry name" value="HAD-like"/>
    <property type="match status" value="1"/>
</dbReference>
<dbReference type="EC" id="3.1.3.12" evidence="4"/>
<dbReference type="PhylomeDB" id="Q978Y6"/>
<reference evidence="5 6" key="1">
    <citation type="journal article" date="1999" name="Proc. Jpn. Acad.">
        <title>Determination of the complete genomic DNA sequence of Thermoplasma volvanium GSS1.</title>
        <authorList>
            <person name="Kawashima T."/>
            <person name="Yamamoto Y."/>
            <person name="Aramaki H."/>
            <person name="Nunoshiba T."/>
            <person name="Kawamoto T."/>
            <person name="Watanabe K."/>
            <person name="Yamazaki M."/>
            <person name="Kanehori K."/>
            <person name="Amano N."/>
            <person name="Ohya Y."/>
            <person name="Makino K."/>
            <person name="Suzuki M."/>
        </authorList>
    </citation>
    <scope>NUCLEOTIDE SEQUENCE [LARGE SCALE GENOMIC DNA]</scope>
    <source>
        <strain evidence="6">ATCC 51530 / DSM 4299 / JCM 9571 / NBRC 15438 / GSS1</strain>
    </source>
</reference>
<dbReference type="eggNOG" id="arCOG01216">
    <property type="taxonomic scope" value="Archaea"/>
</dbReference>
<dbReference type="Gene3D" id="3.30.70.1020">
    <property type="entry name" value="Trehalose-6-phosphate phosphatase related protein, domain 2"/>
    <property type="match status" value="1"/>
</dbReference>
<protein>
    <recommendedName>
        <fullName evidence="4">Trehalose 6-phosphate phosphatase</fullName>
        <ecNumber evidence="4">3.1.3.12</ecNumber>
    </recommendedName>
</protein>
<dbReference type="GeneID" id="1441395"/>
<dbReference type="InterPro" id="IPR023214">
    <property type="entry name" value="HAD_sf"/>
</dbReference>
<evidence type="ECO:0000256" key="4">
    <source>
        <dbReference type="RuleBase" id="RU361117"/>
    </source>
</evidence>
<name>Q978Y6_THEVO</name>
<dbReference type="EMBL" id="BA000011">
    <property type="protein sequence ID" value="BAB60420.1"/>
    <property type="molecule type" value="Genomic_DNA"/>
</dbReference>
<proteinExistence type="inferred from homology"/>
<keyword evidence="4" id="KW-0460">Magnesium</keyword>
<gene>
    <name evidence="5" type="ORF">TVG1319820</name>
</gene>
<evidence type="ECO:0000313" key="5">
    <source>
        <dbReference type="EMBL" id="BAB60420.1"/>
    </source>
</evidence>
<sequence>MIDGLLITELNKLTPGSSYIFLDYDGTLVPIIMNPEQSLADPELIEMLTELRSKYKLFIVSGRSPEEIKRFIPLDLNLICYHGACSIVNGKTYYYNNAQSFLGIFNEIYQSSLNLVNEFPGLRIYKKNLAVLYHFGLMKPQDVPALERVIVEISQKEHVDVYKGKMIFELRVPGVNKGIAIKNVRDEETALIAGDDATDECSFKYNEDAITIKVGPGKTSAHFRVNDYSEMREVLKLLLNNAEKRS</sequence>
<dbReference type="KEGG" id="tvo:TVG1319820"/>
<comment type="catalytic activity">
    <reaction evidence="4">
        <text>alpha,alpha-trehalose 6-phosphate + H2O = alpha,alpha-trehalose + phosphate</text>
        <dbReference type="Rhea" id="RHEA:23420"/>
        <dbReference type="ChEBI" id="CHEBI:15377"/>
        <dbReference type="ChEBI" id="CHEBI:16551"/>
        <dbReference type="ChEBI" id="CHEBI:43474"/>
        <dbReference type="ChEBI" id="CHEBI:58429"/>
        <dbReference type="EC" id="3.1.3.12"/>
    </reaction>
</comment>